<dbReference type="GO" id="GO:0000166">
    <property type="term" value="F:nucleotide binding"/>
    <property type="evidence" value="ECO:0007669"/>
    <property type="project" value="UniProtKB-KW"/>
</dbReference>
<dbReference type="AlphaFoldDB" id="A0AAD7BN88"/>
<dbReference type="GO" id="GO:0005634">
    <property type="term" value="C:nucleus"/>
    <property type="evidence" value="ECO:0007669"/>
    <property type="project" value="UniProtKB-SubCell"/>
</dbReference>
<keyword evidence="6" id="KW-0539">Nucleus</keyword>
<comment type="similarity">
    <text evidence="2 6">Belongs to the DXO/Dom3Z family.</text>
</comment>
<dbReference type="GO" id="GO:0003723">
    <property type="term" value="F:RNA binding"/>
    <property type="evidence" value="ECO:0007669"/>
    <property type="project" value="UniProtKB-KW"/>
</dbReference>
<comment type="catalytic activity">
    <reaction evidence="3">
        <text>a 5'-end (N(7)-methyl 5'-triphosphoguanosine)-ribonucleoside-ribonucleotide in mRNA + H2O = a (N(7)-methyl 5'-triphosphoguanosine)-nucleoside + a 5'-end phospho-ribonucleoside in mRNA + H(+)</text>
        <dbReference type="Rhea" id="RHEA:66928"/>
        <dbReference type="Rhea" id="RHEA-COMP:15692"/>
        <dbReference type="Rhea" id="RHEA-COMP:17313"/>
        <dbReference type="ChEBI" id="CHEBI:15377"/>
        <dbReference type="ChEBI" id="CHEBI:15378"/>
        <dbReference type="ChEBI" id="CHEBI:138282"/>
        <dbReference type="ChEBI" id="CHEBI:172876"/>
        <dbReference type="ChEBI" id="CHEBI:172877"/>
    </reaction>
    <physiologicalReaction direction="left-to-right" evidence="3">
        <dbReference type="Rhea" id="RHEA:66929"/>
    </physiologicalReaction>
</comment>
<protein>
    <recommendedName>
        <fullName evidence="6">Decapping nuclease</fullName>
        <ecNumber evidence="6">3.6.1.-</ecNumber>
    </recommendedName>
</protein>
<dbReference type="GO" id="GO:0110155">
    <property type="term" value="P:NAD-cap decapping"/>
    <property type="evidence" value="ECO:0007669"/>
    <property type="project" value="TreeGrafter"/>
</dbReference>
<keyword evidence="6" id="KW-0378">Hydrolase</keyword>
<dbReference type="GO" id="GO:0000956">
    <property type="term" value="P:nuclear-transcribed mRNA catabolic process"/>
    <property type="evidence" value="ECO:0007669"/>
    <property type="project" value="TreeGrafter"/>
</dbReference>
<comment type="subcellular location">
    <subcellularLocation>
        <location evidence="6">Nucleus</location>
    </subcellularLocation>
</comment>
<accession>A0AAD7BN88</accession>
<evidence type="ECO:0000256" key="1">
    <source>
        <dbReference type="ARBA" id="ARBA00001968"/>
    </source>
</evidence>
<keyword evidence="6" id="KW-0540">Nuclease</keyword>
<evidence type="ECO:0000313" key="9">
    <source>
        <dbReference type="Proteomes" id="UP001221142"/>
    </source>
</evidence>
<keyword evidence="6" id="KW-0694">RNA-binding</keyword>
<evidence type="ECO:0000256" key="5">
    <source>
        <dbReference type="ARBA" id="ARBA00048124"/>
    </source>
</evidence>
<keyword evidence="6" id="KW-0547">Nucleotide-binding</keyword>
<dbReference type="EMBL" id="JARKIF010000012">
    <property type="protein sequence ID" value="KAJ7625614.1"/>
    <property type="molecule type" value="Genomic_DNA"/>
</dbReference>
<dbReference type="GO" id="GO:0046872">
    <property type="term" value="F:metal ion binding"/>
    <property type="evidence" value="ECO:0007669"/>
    <property type="project" value="UniProtKB-KW"/>
</dbReference>
<dbReference type="PANTHER" id="PTHR12395:SF9">
    <property type="entry name" value="DECAPPING AND EXORIBONUCLEASE PROTEIN"/>
    <property type="match status" value="1"/>
</dbReference>
<dbReference type="Proteomes" id="UP001221142">
    <property type="component" value="Unassembled WGS sequence"/>
</dbReference>
<keyword evidence="9" id="KW-1185">Reference proteome</keyword>
<dbReference type="PANTHER" id="PTHR12395">
    <property type="entry name" value="DOM-3 RELATED"/>
    <property type="match status" value="1"/>
</dbReference>
<feature type="domain" description="RAI1-like" evidence="7">
    <location>
        <begin position="66"/>
        <end position="319"/>
    </location>
</feature>
<dbReference type="InterPro" id="IPR013961">
    <property type="entry name" value="RAI1"/>
</dbReference>
<comment type="cofactor">
    <cofactor evidence="1 6">
        <name>a divalent metal cation</name>
        <dbReference type="ChEBI" id="CHEBI:60240"/>
    </cofactor>
</comment>
<evidence type="ECO:0000256" key="3">
    <source>
        <dbReference type="ARBA" id="ARBA00044676"/>
    </source>
</evidence>
<evidence type="ECO:0000259" key="7">
    <source>
        <dbReference type="Pfam" id="PF08652"/>
    </source>
</evidence>
<comment type="catalytic activity">
    <reaction evidence="5">
        <text>a 5'-end NAD(+)-phospho-ribonucleoside in mRNA + H2O = a 5'-end phospho-ribonucleoside in mRNA + NAD(+) + H(+)</text>
        <dbReference type="Rhea" id="RHEA:60880"/>
        <dbReference type="Rhea" id="RHEA-COMP:15692"/>
        <dbReference type="Rhea" id="RHEA-COMP:15698"/>
        <dbReference type="ChEBI" id="CHEBI:15377"/>
        <dbReference type="ChEBI" id="CHEBI:15378"/>
        <dbReference type="ChEBI" id="CHEBI:57540"/>
        <dbReference type="ChEBI" id="CHEBI:138282"/>
        <dbReference type="ChEBI" id="CHEBI:144029"/>
    </reaction>
    <physiologicalReaction direction="left-to-right" evidence="5">
        <dbReference type="Rhea" id="RHEA:60881"/>
    </physiologicalReaction>
</comment>
<gene>
    <name evidence="8" type="ORF">FB45DRAFT_69585</name>
</gene>
<sequence length="370" mass="41836">MRISSALKSPVTFGKNRKKIDGAHLLLSSFEPDVPRKSFLGPPRQLTRYGLVETASKTDINLDALCAMRRFVQPKPSVNVAQLGALWRPYFSRRSHLPEMLDACFRSQDGVQALLRADVVAERDVITQLMLPHKASFNASFVHGVLFLEEGPKGPEFDYGARERKMGFLRVCTEMYADKWPASPGRSNRTLHSVVGRQLGGLNLLMSGSVDCVKLEYNGQPDCYMQFVTRPMYNGQYTIRPKVWKNWYLRAHLMGIPWLYLGLIDEVGILRQTRQLVTGLLPKAAGNAWDPADNIHWAFRVLTALRDYCQEAADVCEVVTPSRAHRGLWRVEIVPSVDGEIRVLVRELPERLAPSAPVIRNFEAALERVH</sequence>
<evidence type="ECO:0000256" key="2">
    <source>
        <dbReference type="ARBA" id="ARBA00006562"/>
    </source>
</evidence>
<organism evidence="8 9">
    <name type="scientific">Roridomyces roridus</name>
    <dbReference type="NCBI Taxonomy" id="1738132"/>
    <lineage>
        <taxon>Eukaryota</taxon>
        <taxon>Fungi</taxon>
        <taxon>Dikarya</taxon>
        <taxon>Basidiomycota</taxon>
        <taxon>Agaricomycotina</taxon>
        <taxon>Agaricomycetes</taxon>
        <taxon>Agaricomycetidae</taxon>
        <taxon>Agaricales</taxon>
        <taxon>Marasmiineae</taxon>
        <taxon>Mycenaceae</taxon>
        <taxon>Roridomyces</taxon>
    </lineage>
</organism>
<comment type="catalytic activity">
    <reaction evidence="4">
        <text>a 5'-end triphospho-ribonucleoside in mRNA + H2O = a 5'-end phospho-ribonucleoside in mRNA + diphosphate + H(+)</text>
        <dbReference type="Rhea" id="RHEA:78683"/>
        <dbReference type="Rhea" id="RHEA-COMP:15692"/>
        <dbReference type="Rhea" id="RHEA-COMP:17164"/>
        <dbReference type="ChEBI" id="CHEBI:15377"/>
        <dbReference type="ChEBI" id="CHEBI:15378"/>
        <dbReference type="ChEBI" id="CHEBI:33019"/>
        <dbReference type="ChEBI" id="CHEBI:138282"/>
        <dbReference type="ChEBI" id="CHEBI:167618"/>
    </reaction>
    <physiologicalReaction direction="left-to-right" evidence="4">
        <dbReference type="Rhea" id="RHEA:78684"/>
    </physiologicalReaction>
</comment>
<keyword evidence="6" id="KW-0479">Metal-binding</keyword>
<comment type="caution">
    <text evidence="8">The sequence shown here is derived from an EMBL/GenBank/DDBJ whole genome shotgun (WGS) entry which is preliminary data.</text>
</comment>
<dbReference type="InterPro" id="IPR039039">
    <property type="entry name" value="RAI1-like_fam"/>
</dbReference>
<dbReference type="Pfam" id="PF08652">
    <property type="entry name" value="RAI1"/>
    <property type="match status" value="1"/>
</dbReference>
<evidence type="ECO:0000313" key="8">
    <source>
        <dbReference type="EMBL" id="KAJ7625614.1"/>
    </source>
</evidence>
<dbReference type="GO" id="GO:0034353">
    <property type="term" value="F:mRNA 5'-diphosphatase activity"/>
    <property type="evidence" value="ECO:0007669"/>
    <property type="project" value="TreeGrafter"/>
</dbReference>
<name>A0AAD7BN88_9AGAR</name>
<evidence type="ECO:0000256" key="6">
    <source>
        <dbReference type="RuleBase" id="RU367113"/>
    </source>
</evidence>
<comment type="function">
    <text evidence="6">Decapping enzyme for NAD-capped RNAs: specifically hydrolyzes the nicotinamide adenine dinucleotide (NAD) cap from a subset of RNAs by removing the entire NAD moiety from the 5'-end of an NAD-capped RNA.</text>
</comment>
<proteinExistence type="inferred from homology"/>
<dbReference type="GO" id="GO:0004518">
    <property type="term" value="F:nuclease activity"/>
    <property type="evidence" value="ECO:0007669"/>
    <property type="project" value="UniProtKB-KW"/>
</dbReference>
<reference evidence="8" key="1">
    <citation type="submission" date="2023-03" db="EMBL/GenBank/DDBJ databases">
        <title>Massive genome expansion in bonnet fungi (Mycena s.s.) driven by repeated elements and novel gene families across ecological guilds.</title>
        <authorList>
            <consortium name="Lawrence Berkeley National Laboratory"/>
            <person name="Harder C.B."/>
            <person name="Miyauchi S."/>
            <person name="Viragh M."/>
            <person name="Kuo A."/>
            <person name="Thoen E."/>
            <person name="Andreopoulos B."/>
            <person name="Lu D."/>
            <person name="Skrede I."/>
            <person name="Drula E."/>
            <person name="Henrissat B."/>
            <person name="Morin E."/>
            <person name="Kohler A."/>
            <person name="Barry K."/>
            <person name="LaButti K."/>
            <person name="Morin E."/>
            <person name="Salamov A."/>
            <person name="Lipzen A."/>
            <person name="Mereny Z."/>
            <person name="Hegedus B."/>
            <person name="Baldrian P."/>
            <person name="Stursova M."/>
            <person name="Weitz H."/>
            <person name="Taylor A."/>
            <person name="Grigoriev I.V."/>
            <person name="Nagy L.G."/>
            <person name="Martin F."/>
            <person name="Kauserud H."/>
        </authorList>
    </citation>
    <scope>NUCLEOTIDE SEQUENCE</scope>
    <source>
        <strain evidence="8">9284</strain>
    </source>
</reference>
<dbReference type="EC" id="3.6.1.-" evidence="6"/>
<evidence type="ECO:0000256" key="4">
    <source>
        <dbReference type="ARBA" id="ARBA00044692"/>
    </source>
</evidence>
<dbReference type="GO" id="GO:0005829">
    <property type="term" value="C:cytosol"/>
    <property type="evidence" value="ECO:0007669"/>
    <property type="project" value="TreeGrafter"/>
</dbReference>